<dbReference type="Gene3D" id="1.20.1050.10">
    <property type="match status" value="1"/>
</dbReference>
<evidence type="ECO:0000256" key="1">
    <source>
        <dbReference type="ARBA" id="ARBA00007409"/>
    </source>
</evidence>
<dbReference type="FunFam" id="3.40.30.10:FF:000156">
    <property type="entry name" value="Glutathione S-transferase 1"/>
    <property type="match status" value="1"/>
</dbReference>
<dbReference type="EMBL" id="JAUEDM010000007">
    <property type="protein sequence ID" value="KAK3313362.1"/>
    <property type="molecule type" value="Genomic_DNA"/>
</dbReference>
<dbReference type="GO" id="GO:0005737">
    <property type="term" value="C:cytoplasm"/>
    <property type="evidence" value="ECO:0007669"/>
    <property type="project" value="UniProtKB-ARBA"/>
</dbReference>
<comment type="similarity">
    <text evidence="1">Belongs to the GST superfamily.</text>
</comment>
<evidence type="ECO:0000256" key="2">
    <source>
        <dbReference type="ARBA" id="ARBA00012452"/>
    </source>
</evidence>
<evidence type="ECO:0000313" key="7">
    <source>
        <dbReference type="Proteomes" id="UP001283341"/>
    </source>
</evidence>
<reference evidence="6" key="2">
    <citation type="submission" date="2023-06" db="EMBL/GenBank/DDBJ databases">
        <authorList>
            <consortium name="Lawrence Berkeley National Laboratory"/>
            <person name="Haridas S."/>
            <person name="Hensen N."/>
            <person name="Bonometti L."/>
            <person name="Westerberg I."/>
            <person name="Brannstrom I.O."/>
            <person name="Guillou S."/>
            <person name="Cros-Aarteil S."/>
            <person name="Calhoun S."/>
            <person name="Kuo A."/>
            <person name="Mondo S."/>
            <person name="Pangilinan J."/>
            <person name="Riley R."/>
            <person name="Labutti K."/>
            <person name="Andreopoulos B."/>
            <person name="Lipzen A."/>
            <person name="Chen C."/>
            <person name="Yanf M."/>
            <person name="Daum C."/>
            <person name="Ng V."/>
            <person name="Clum A."/>
            <person name="Steindorff A."/>
            <person name="Ohm R."/>
            <person name="Martin F."/>
            <person name="Silar P."/>
            <person name="Natvig D."/>
            <person name="Lalanne C."/>
            <person name="Gautier V."/>
            <person name="Ament-Velasquez S.L."/>
            <person name="Kruys A."/>
            <person name="Hutchinson M.I."/>
            <person name="Powell A.J."/>
            <person name="Barry K."/>
            <person name="Miller A.N."/>
            <person name="Grigoriev I.V."/>
            <person name="Debuchy R."/>
            <person name="Gladieux P."/>
            <person name="Thoren M.H."/>
            <person name="Johannesson H."/>
        </authorList>
    </citation>
    <scope>NUCLEOTIDE SEQUENCE</scope>
    <source>
        <strain evidence="6">CBS 118394</strain>
    </source>
</reference>
<dbReference type="PANTHER" id="PTHR44051:SF9">
    <property type="entry name" value="GLUTATHIONE S-TRANSFERASE 1"/>
    <property type="match status" value="1"/>
</dbReference>
<dbReference type="SFLD" id="SFLDG00358">
    <property type="entry name" value="Main_(cytGST)"/>
    <property type="match status" value="1"/>
</dbReference>
<dbReference type="Pfam" id="PF14497">
    <property type="entry name" value="GST_C_3"/>
    <property type="match status" value="1"/>
</dbReference>
<dbReference type="GO" id="GO:0004602">
    <property type="term" value="F:glutathione peroxidase activity"/>
    <property type="evidence" value="ECO:0007669"/>
    <property type="project" value="UniProtKB-ARBA"/>
</dbReference>
<evidence type="ECO:0000256" key="3">
    <source>
        <dbReference type="ARBA" id="ARBA00022679"/>
    </source>
</evidence>
<dbReference type="EC" id="2.5.1.18" evidence="2"/>
<dbReference type="Proteomes" id="UP001283341">
    <property type="component" value="Unassembled WGS sequence"/>
</dbReference>
<evidence type="ECO:0000259" key="5">
    <source>
        <dbReference type="PROSITE" id="PS50404"/>
    </source>
</evidence>
<keyword evidence="7" id="KW-1185">Reference proteome</keyword>
<dbReference type="SUPFAM" id="SSF52833">
    <property type="entry name" value="Thioredoxin-like"/>
    <property type="match status" value="1"/>
</dbReference>
<dbReference type="PANTHER" id="PTHR44051">
    <property type="entry name" value="GLUTATHIONE S-TRANSFERASE-RELATED"/>
    <property type="match status" value="1"/>
</dbReference>
<gene>
    <name evidence="6" type="ORF">B0H66DRAFT_565939</name>
</gene>
<dbReference type="InterPro" id="IPR040079">
    <property type="entry name" value="Glutathione_S-Trfase"/>
</dbReference>
<dbReference type="InterPro" id="IPR004045">
    <property type="entry name" value="Glutathione_S-Trfase_N"/>
</dbReference>
<accession>A0AAE0HVH5</accession>
<dbReference type="InterPro" id="IPR036249">
    <property type="entry name" value="Thioredoxin-like_sf"/>
</dbReference>
<dbReference type="GO" id="GO:0004364">
    <property type="term" value="F:glutathione transferase activity"/>
    <property type="evidence" value="ECO:0007669"/>
    <property type="project" value="UniProtKB-EC"/>
</dbReference>
<evidence type="ECO:0000313" key="6">
    <source>
        <dbReference type="EMBL" id="KAK3313362.1"/>
    </source>
</evidence>
<dbReference type="SFLD" id="SFLDS00019">
    <property type="entry name" value="Glutathione_Transferase_(cytos"/>
    <property type="match status" value="1"/>
</dbReference>
<protein>
    <recommendedName>
        <fullName evidence="2">glutathione transferase</fullName>
        <ecNumber evidence="2">2.5.1.18</ecNumber>
    </recommendedName>
</protein>
<dbReference type="CDD" id="cd03189">
    <property type="entry name" value="GST_C_GTT1_like"/>
    <property type="match status" value="1"/>
</dbReference>
<dbReference type="Gene3D" id="3.40.30.10">
    <property type="entry name" value="Glutaredoxin"/>
    <property type="match status" value="1"/>
</dbReference>
<comment type="caution">
    <text evidence="6">The sequence shown here is derived from an EMBL/GenBank/DDBJ whole genome shotgun (WGS) entry which is preliminary data.</text>
</comment>
<proteinExistence type="inferred from homology"/>
<dbReference type="PROSITE" id="PS50404">
    <property type="entry name" value="GST_NTER"/>
    <property type="match status" value="1"/>
</dbReference>
<dbReference type="SUPFAM" id="SSF47616">
    <property type="entry name" value="GST C-terminal domain-like"/>
    <property type="match status" value="1"/>
</dbReference>
<keyword evidence="3" id="KW-0808">Transferase</keyword>
<dbReference type="AlphaFoldDB" id="A0AAE0HVH5"/>
<dbReference type="InterPro" id="IPR036282">
    <property type="entry name" value="Glutathione-S-Trfase_C_sf"/>
</dbReference>
<feature type="domain" description="GST N-terminal" evidence="5">
    <location>
        <begin position="11"/>
        <end position="107"/>
    </location>
</feature>
<evidence type="ECO:0000256" key="4">
    <source>
        <dbReference type="ARBA" id="ARBA00047960"/>
    </source>
</evidence>
<comment type="catalytic activity">
    <reaction evidence="4">
        <text>RX + glutathione = an S-substituted glutathione + a halide anion + H(+)</text>
        <dbReference type="Rhea" id="RHEA:16437"/>
        <dbReference type="ChEBI" id="CHEBI:15378"/>
        <dbReference type="ChEBI" id="CHEBI:16042"/>
        <dbReference type="ChEBI" id="CHEBI:17792"/>
        <dbReference type="ChEBI" id="CHEBI:57925"/>
        <dbReference type="ChEBI" id="CHEBI:90779"/>
        <dbReference type="EC" id="2.5.1.18"/>
    </reaction>
</comment>
<sequence>MASESATKKDQPKIKVYWLNDSRAQRVLWLLEELHLDYELEIFYRNKDMLAPPDLAKVHPLGKSPVVTLTYPSNYPTTTTMQPDKTIVLAESGFIFQYLTEHFGNDTNLLPKRYPDDAEGVVGAETEAWMRYQYYLHYTEGSFQPALLVALVLNILKGPQIPFLIRPITGFVASKFYDNFVTPYIANHLSFIQSQLESAPDGGPYLCGKHLTAADILLNFPLGLVHDRLGDIKLNGEKVVDKYPKVWEYLQRLQGHDGYKRAEKRIEEVEARNKK</sequence>
<reference evidence="6" key="1">
    <citation type="journal article" date="2023" name="Mol. Phylogenet. Evol.">
        <title>Genome-scale phylogeny and comparative genomics of the fungal order Sordariales.</title>
        <authorList>
            <person name="Hensen N."/>
            <person name="Bonometti L."/>
            <person name="Westerberg I."/>
            <person name="Brannstrom I.O."/>
            <person name="Guillou S."/>
            <person name="Cros-Aarteil S."/>
            <person name="Calhoun S."/>
            <person name="Haridas S."/>
            <person name="Kuo A."/>
            <person name="Mondo S."/>
            <person name="Pangilinan J."/>
            <person name="Riley R."/>
            <person name="LaButti K."/>
            <person name="Andreopoulos B."/>
            <person name="Lipzen A."/>
            <person name="Chen C."/>
            <person name="Yan M."/>
            <person name="Daum C."/>
            <person name="Ng V."/>
            <person name="Clum A."/>
            <person name="Steindorff A."/>
            <person name="Ohm R.A."/>
            <person name="Martin F."/>
            <person name="Silar P."/>
            <person name="Natvig D.O."/>
            <person name="Lalanne C."/>
            <person name="Gautier V."/>
            <person name="Ament-Velasquez S.L."/>
            <person name="Kruys A."/>
            <person name="Hutchinson M.I."/>
            <person name="Powell A.J."/>
            <person name="Barry K."/>
            <person name="Miller A.N."/>
            <person name="Grigoriev I.V."/>
            <person name="Debuchy R."/>
            <person name="Gladieux P."/>
            <person name="Hiltunen Thoren M."/>
            <person name="Johannesson H."/>
        </authorList>
    </citation>
    <scope>NUCLEOTIDE SEQUENCE</scope>
    <source>
        <strain evidence="6">CBS 118394</strain>
    </source>
</reference>
<dbReference type="InterPro" id="IPR004046">
    <property type="entry name" value="GST_C"/>
</dbReference>
<dbReference type="Pfam" id="PF13409">
    <property type="entry name" value="GST_N_2"/>
    <property type="match status" value="1"/>
</dbReference>
<organism evidence="6 7">
    <name type="scientific">Apodospora peruviana</name>
    <dbReference type="NCBI Taxonomy" id="516989"/>
    <lineage>
        <taxon>Eukaryota</taxon>
        <taxon>Fungi</taxon>
        <taxon>Dikarya</taxon>
        <taxon>Ascomycota</taxon>
        <taxon>Pezizomycotina</taxon>
        <taxon>Sordariomycetes</taxon>
        <taxon>Sordariomycetidae</taxon>
        <taxon>Sordariales</taxon>
        <taxon>Lasiosphaeriaceae</taxon>
        <taxon>Apodospora</taxon>
    </lineage>
</organism>
<dbReference type="CDD" id="cd03046">
    <property type="entry name" value="GST_N_GTT1_like"/>
    <property type="match status" value="1"/>
</dbReference>
<name>A0AAE0HVH5_9PEZI</name>